<dbReference type="EMBL" id="CP036262">
    <property type="protein sequence ID" value="QDS92682.1"/>
    <property type="molecule type" value="Genomic_DNA"/>
</dbReference>
<evidence type="ECO:0000313" key="3">
    <source>
        <dbReference type="Proteomes" id="UP000320672"/>
    </source>
</evidence>
<evidence type="ECO:0008006" key="4">
    <source>
        <dbReference type="Google" id="ProtNLM"/>
    </source>
</evidence>
<dbReference type="KEGG" id="rml:FF011L_14300"/>
<reference evidence="2 3" key="1">
    <citation type="submission" date="2019-02" db="EMBL/GenBank/DDBJ databases">
        <title>Deep-cultivation of Planctomycetes and their phenomic and genomic characterization uncovers novel biology.</title>
        <authorList>
            <person name="Wiegand S."/>
            <person name="Jogler M."/>
            <person name="Boedeker C."/>
            <person name="Pinto D."/>
            <person name="Vollmers J."/>
            <person name="Rivas-Marin E."/>
            <person name="Kohn T."/>
            <person name="Peeters S.H."/>
            <person name="Heuer A."/>
            <person name="Rast P."/>
            <person name="Oberbeckmann S."/>
            <person name="Bunk B."/>
            <person name="Jeske O."/>
            <person name="Meyerdierks A."/>
            <person name="Storesund J.E."/>
            <person name="Kallscheuer N."/>
            <person name="Luecker S."/>
            <person name="Lage O.M."/>
            <person name="Pohl T."/>
            <person name="Merkel B.J."/>
            <person name="Hornburger P."/>
            <person name="Mueller R.-W."/>
            <person name="Bruemmer F."/>
            <person name="Labrenz M."/>
            <person name="Spormann A.M."/>
            <person name="Op den Camp H."/>
            <person name="Overmann J."/>
            <person name="Amann R."/>
            <person name="Jetten M.S.M."/>
            <person name="Mascher T."/>
            <person name="Medema M.H."/>
            <person name="Devos D.P."/>
            <person name="Kaster A.-K."/>
            <person name="Ovreas L."/>
            <person name="Rohde M."/>
            <person name="Galperin M.Y."/>
            <person name="Jogler C."/>
        </authorList>
    </citation>
    <scope>NUCLEOTIDE SEQUENCE [LARGE SCALE GENOMIC DNA]</scope>
    <source>
        <strain evidence="2 3">FF011L</strain>
    </source>
</reference>
<dbReference type="Gene3D" id="2.60.40.10">
    <property type="entry name" value="Immunoglobulins"/>
    <property type="match status" value="2"/>
</dbReference>
<sequence precursor="true">MNIKPIQHLTVTSLVFAGSVLIASAGTAADWASGLFPTKTHEFGSVAVASDTSFRFPIVNQTQQDIHISTVRASCGCTTPTLESNWIRAGETGGLLATFNTGTFRGKKGATLTVVIDKPAYAEVRLRVDGYIRQDIVFNPGSIDFGKVRQGNESEKKASIAYAGRSDWRIVDIEGESQYLKANVEQANRGGQRVNYNLTVTLTPEAPVGYVQQNLVLVTNDQSMPRVPIKVEGQIEAGLTISPSAIAIGAVKPGETVDQRLVVRGATPFLIDTITCEGWEVEFDAPEKAKTTHLLSVRLTATNQAGEFRGPIVITTAGDSQMTARALVTAEVQDK</sequence>
<dbReference type="InterPro" id="IPR011467">
    <property type="entry name" value="DUF1573"/>
</dbReference>
<dbReference type="PANTHER" id="PTHR37833">
    <property type="entry name" value="LIPOPROTEIN-RELATED"/>
    <property type="match status" value="1"/>
</dbReference>
<keyword evidence="1" id="KW-0732">Signal</keyword>
<dbReference type="InterPro" id="IPR013783">
    <property type="entry name" value="Ig-like_fold"/>
</dbReference>
<dbReference type="RefSeq" id="WP_145350903.1">
    <property type="nucleotide sequence ID" value="NZ_CP036262.1"/>
</dbReference>
<evidence type="ECO:0000256" key="1">
    <source>
        <dbReference type="SAM" id="SignalP"/>
    </source>
</evidence>
<protein>
    <recommendedName>
        <fullName evidence="4">DUF1573 domain-containing protein</fullName>
    </recommendedName>
</protein>
<name>A0A517MCR4_9BACT</name>
<feature type="signal peptide" evidence="1">
    <location>
        <begin position="1"/>
        <end position="28"/>
    </location>
</feature>
<proteinExistence type="predicted"/>
<keyword evidence="3" id="KW-1185">Reference proteome</keyword>
<dbReference type="AlphaFoldDB" id="A0A517MCR4"/>
<dbReference type="PANTHER" id="PTHR37833:SF1">
    <property type="entry name" value="SIGNAL PEPTIDE PROTEIN"/>
    <property type="match status" value="1"/>
</dbReference>
<gene>
    <name evidence="2" type="ORF">FF011L_14300</name>
</gene>
<dbReference type="Proteomes" id="UP000320672">
    <property type="component" value="Chromosome"/>
</dbReference>
<organism evidence="2 3">
    <name type="scientific">Roseimaritima multifibrata</name>
    <dbReference type="NCBI Taxonomy" id="1930274"/>
    <lineage>
        <taxon>Bacteria</taxon>
        <taxon>Pseudomonadati</taxon>
        <taxon>Planctomycetota</taxon>
        <taxon>Planctomycetia</taxon>
        <taxon>Pirellulales</taxon>
        <taxon>Pirellulaceae</taxon>
        <taxon>Roseimaritima</taxon>
    </lineage>
</organism>
<feature type="chain" id="PRO_5021770335" description="DUF1573 domain-containing protein" evidence="1">
    <location>
        <begin position="29"/>
        <end position="335"/>
    </location>
</feature>
<accession>A0A517MCR4</accession>
<evidence type="ECO:0000313" key="2">
    <source>
        <dbReference type="EMBL" id="QDS92682.1"/>
    </source>
</evidence>
<dbReference type="Pfam" id="PF07610">
    <property type="entry name" value="DUF1573"/>
    <property type="match status" value="1"/>
</dbReference>
<dbReference type="OrthoDB" id="273711at2"/>